<feature type="chain" id="PRO_5010544118" evidence="1">
    <location>
        <begin position="27"/>
        <end position="147"/>
    </location>
</feature>
<evidence type="ECO:0000256" key="1">
    <source>
        <dbReference type="SAM" id="SignalP"/>
    </source>
</evidence>
<dbReference type="AlphaFoldDB" id="A0A1T4KED2"/>
<dbReference type="PROSITE" id="PS51257">
    <property type="entry name" value="PROKAR_LIPOPROTEIN"/>
    <property type="match status" value="1"/>
</dbReference>
<evidence type="ECO:0000313" key="3">
    <source>
        <dbReference type="Proteomes" id="UP000190092"/>
    </source>
</evidence>
<feature type="signal peptide" evidence="1">
    <location>
        <begin position="1"/>
        <end position="26"/>
    </location>
</feature>
<keyword evidence="1" id="KW-0732">Signal</keyword>
<keyword evidence="3" id="KW-1185">Reference proteome</keyword>
<organism evidence="2 3">
    <name type="scientific">Enhydrobacter aerosaccus</name>
    <dbReference type="NCBI Taxonomy" id="225324"/>
    <lineage>
        <taxon>Bacteria</taxon>
        <taxon>Pseudomonadati</taxon>
        <taxon>Pseudomonadota</taxon>
        <taxon>Alphaproteobacteria</taxon>
        <taxon>Hyphomicrobiales</taxon>
        <taxon>Enhydrobacter</taxon>
    </lineage>
</organism>
<reference evidence="3" key="1">
    <citation type="submission" date="2017-02" db="EMBL/GenBank/DDBJ databases">
        <authorList>
            <person name="Varghese N."/>
            <person name="Submissions S."/>
        </authorList>
    </citation>
    <scope>NUCLEOTIDE SEQUENCE [LARGE SCALE GENOMIC DNA]</scope>
    <source>
        <strain evidence="3">ATCC 27094</strain>
    </source>
</reference>
<evidence type="ECO:0000313" key="2">
    <source>
        <dbReference type="EMBL" id="SJZ40715.1"/>
    </source>
</evidence>
<protein>
    <submittedName>
        <fullName evidence="2">Uncharacterized protein</fullName>
    </submittedName>
</protein>
<dbReference type="RefSeq" id="WP_085932597.1">
    <property type="nucleotide sequence ID" value="NZ_FUWJ01000001.1"/>
</dbReference>
<dbReference type="STRING" id="225324.SAMN02745126_00916"/>
<dbReference type="EMBL" id="FUWJ01000001">
    <property type="protein sequence ID" value="SJZ40715.1"/>
    <property type="molecule type" value="Genomic_DNA"/>
</dbReference>
<proteinExistence type="predicted"/>
<name>A0A1T4KED2_9HYPH</name>
<gene>
    <name evidence="2" type="ORF">SAMN02745126_00916</name>
</gene>
<dbReference type="Proteomes" id="UP000190092">
    <property type="component" value="Unassembled WGS sequence"/>
</dbReference>
<accession>A0A1T4KED2</accession>
<sequence>MFRATGYIYLLVAMASVGCAAGPAQADGGRPLQHLPAVAQATAPGNTALAPEDINQLPGAYLNKEVTIACEKVTDADIFAFTCRGHSGSIIGESKTLPPDDLHMILDRCQGVRAVCAGILVGTIVRRHGILLIVNGRFVEPDSWGVH</sequence>